<name>A0A2T8HFY4_9SPHI</name>
<dbReference type="Gene3D" id="3.40.30.10">
    <property type="entry name" value="Glutaredoxin"/>
    <property type="match status" value="1"/>
</dbReference>
<dbReference type="GO" id="GO:0030313">
    <property type="term" value="C:cell envelope"/>
    <property type="evidence" value="ECO:0007669"/>
    <property type="project" value="UniProtKB-SubCell"/>
</dbReference>
<dbReference type="OrthoDB" id="750178at2"/>
<evidence type="ECO:0000256" key="1">
    <source>
        <dbReference type="ARBA" id="ARBA00004196"/>
    </source>
</evidence>
<keyword evidence="2" id="KW-0201">Cytochrome c-type biogenesis</keyword>
<dbReference type="InterPro" id="IPR013766">
    <property type="entry name" value="Thioredoxin_domain"/>
</dbReference>
<dbReference type="EMBL" id="QDKG01000006">
    <property type="protein sequence ID" value="PVH24358.1"/>
    <property type="molecule type" value="Genomic_DNA"/>
</dbReference>
<gene>
    <name evidence="7" type="ORF">DC487_14855</name>
</gene>
<dbReference type="GO" id="GO:0016491">
    <property type="term" value="F:oxidoreductase activity"/>
    <property type="evidence" value="ECO:0007669"/>
    <property type="project" value="InterPro"/>
</dbReference>
<dbReference type="CDD" id="cd02966">
    <property type="entry name" value="TlpA_like_family"/>
    <property type="match status" value="1"/>
</dbReference>
<evidence type="ECO:0000256" key="4">
    <source>
        <dbReference type="ARBA" id="ARBA00023284"/>
    </source>
</evidence>
<accession>A0A2T8HFY4</accession>
<evidence type="ECO:0000256" key="3">
    <source>
        <dbReference type="ARBA" id="ARBA00023157"/>
    </source>
</evidence>
<evidence type="ECO:0000313" key="8">
    <source>
        <dbReference type="Proteomes" id="UP000245627"/>
    </source>
</evidence>
<evidence type="ECO:0000256" key="2">
    <source>
        <dbReference type="ARBA" id="ARBA00022748"/>
    </source>
</evidence>
<proteinExistence type="predicted"/>
<dbReference type="PROSITE" id="PS51352">
    <property type="entry name" value="THIOREDOXIN_2"/>
    <property type="match status" value="1"/>
</dbReference>
<dbReference type="AlphaFoldDB" id="A0A2T8HFY4"/>
<organism evidence="7 8">
    <name type="scientific">Sphingobacterium corticibacter</name>
    <dbReference type="NCBI Taxonomy" id="2171749"/>
    <lineage>
        <taxon>Bacteria</taxon>
        <taxon>Pseudomonadati</taxon>
        <taxon>Bacteroidota</taxon>
        <taxon>Sphingobacteriia</taxon>
        <taxon>Sphingobacteriales</taxon>
        <taxon>Sphingobacteriaceae</taxon>
        <taxon>Sphingobacterium</taxon>
    </lineage>
</organism>
<dbReference type="GO" id="GO:0016209">
    <property type="term" value="F:antioxidant activity"/>
    <property type="evidence" value="ECO:0007669"/>
    <property type="project" value="InterPro"/>
</dbReference>
<dbReference type="InterPro" id="IPR000866">
    <property type="entry name" value="AhpC/TSA"/>
</dbReference>
<dbReference type="InterPro" id="IPR036249">
    <property type="entry name" value="Thioredoxin-like_sf"/>
</dbReference>
<dbReference type="Pfam" id="PF00578">
    <property type="entry name" value="AhpC-TSA"/>
    <property type="match status" value="1"/>
</dbReference>
<comment type="subcellular location">
    <subcellularLocation>
        <location evidence="1">Cell envelope</location>
    </subcellularLocation>
</comment>
<dbReference type="PANTHER" id="PTHR42852">
    <property type="entry name" value="THIOL:DISULFIDE INTERCHANGE PROTEIN DSBE"/>
    <property type="match status" value="1"/>
</dbReference>
<dbReference type="GO" id="GO:0017004">
    <property type="term" value="P:cytochrome complex assembly"/>
    <property type="evidence" value="ECO:0007669"/>
    <property type="project" value="UniProtKB-KW"/>
</dbReference>
<dbReference type="Proteomes" id="UP000245627">
    <property type="component" value="Unassembled WGS sequence"/>
</dbReference>
<feature type="domain" description="Thioredoxin" evidence="6">
    <location>
        <begin position="192"/>
        <end position="333"/>
    </location>
</feature>
<dbReference type="Pfam" id="PF14289">
    <property type="entry name" value="DUF4369"/>
    <property type="match status" value="1"/>
</dbReference>
<keyword evidence="3" id="KW-1015">Disulfide bond</keyword>
<sequence>MLTKLILSIGILLGAFAGANAQDNRPLQLSGSIKGLKQGTVYLQRYDNKVFKLVDSTQVVNGKFSFKTSVPLPELYSLSLQPSGTDLQVFLDDQPTKITVGKDQDFRKATVSGSKWQTQFDGYKKRASELTAVEFIKEDPKSIVAAFALFRNYSYDLSPQEIREHVALLDPSLSNTQYVQILNDLATKQEAVLPGNKAIDFVSTDPEGNQVRFFDHLGKGNYVLLDFWAGWCPPCRAENPNIVKAYQQYKDKGFDVFGVSLDRTKSSWLKAIEDDQLDWTHVSDLAFWDTEAPALYGVRFIPSNLLIDSDGIIVARNVTGEALHTLLAELLDK</sequence>
<comment type="caution">
    <text evidence="7">The sequence shown here is derived from an EMBL/GenBank/DDBJ whole genome shotgun (WGS) entry which is preliminary data.</text>
</comment>
<keyword evidence="8" id="KW-1185">Reference proteome</keyword>
<dbReference type="PANTHER" id="PTHR42852:SF6">
    <property type="entry name" value="THIOL:DISULFIDE INTERCHANGE PROTEIN DSBE"/>
    <property type="match status" value="1"/>
</dbReference>
<feature type="chain" id="PRO_5015501880" evidence="5">
    <location>
        <begin position="22"/>
        <end position="333"/>
    </location>
</feature>
<dbReference type="PROSITE" id="PS00194">
    <property type="entry name" value="THIOREDOXIN_1"/>
    <property type="match status" value="1"/>
</dbReference>
<protein>
    <submittedName>
        <fullName evidence="7">Alkyl hydroperoxide reductase</fullName>
    </submittedName>
</protein>
<keyword evidence="4" id="KW-0676">Redox-active center</keyword>
<dbReference type="InterPro" id="IPR050553">
    <property type="entry name" value="Thioredoxin_ResA/DsbE_sf"/>
</dbReference>
<dbReference type="RefSeq" id="WP_116776756.1">
    <property type="nucleotide sequence ID" value="NZ_QDKG01000006.1"/>
</dbReference>
<dbReference type="InterPro" id="IPR017937">
    <property type="entry name" value="Thioredoxin_CS"/>
</dbReference>
<keyword evidence="5" id="KW-0732">Signal</keyword>
<dbReference type="SUPFAM" id="SSF52833">
    <property type="entry name" value="Thioredoxin-like"/>
    <property type="match status" value="1"/>
</dbReference>
<evidence type="ECO:0000313" key="7">
    <source>
        <dbReference type="EMBL" id="PVH24358.1"/>
    </source>
</evidence>
<evidence type="ECO:0000259" key="6">
    <source>
        <dbReference type="PROSITE" id="PS51352"/>
    </source>
</evidence>
<dbReference type="InterPro" id="IPR025380">
    <property type="entry name" value="DUF4369"/>
</dbReference>
<feature type="signal peptide" evidence="5">
    <location>
        <begin position="1"/>
        <end position="21"/>
    </location>
</feature>
<evidence type="ECO:0000256" key="5">
    <source>
        <dbReference type="SAM" id="SignalP"/>
    </source>
</evidence>
<reference evidence="7 8" key="1">
    <citation type="submission" date="2018-04" db="EMBL/GenBank/DDBJ databases">
        <title>Sphingobacterium cortibacter sp. nov.</title>
        <authorList>
            <person name="Li Y."/>
        </authorList>
    </citation>
    <scope>NUCLEOTIDE SEQUENCE [LARGE SCALE GENOMIC DNA]</scope>
    <source>
        <strain evidence="7 8">2c-3</strain>
    </source>
</reference>